<organism evidence="11 12">
    <name type="scientific">Polypedilum vanderplanki</name>
    <name type="common">Sleeping chironomid midge</name>
    <dbReference type="NCBI Taxonomy" id="319348"/>
    <lineage>
        <taxon>Eukaryota</taxon>
        <taxon>Metazoa</taxon>
        <taxon>Ecdysozoa</taxon>
        <taxon>Arthropoda</taxon>
        <taxon>Hexapoda</taxon>
        <taxon>Insecta</taxon>
        <taxon>Pterygota</taxon>
        <taxon>Neoptera</taxon>
        <taxon>Endopterygota</taxon>
        <taxon>Diptera</taxon>
        <taxon>Nematocera</taxon>
        <taxon>Chironomoidea</taxon>
        <taxon>Chironomidae</taxon>
        <taxon>Chironominae</taxon>
        <taxon>Polypedilum</taxon>
        <taxon>Polypedilum</taxon>
    </lineage>
</organism>
<sequence length="631" mass="71943">MSIEVEENLNSEIILNEIIQYIALNYLSSFYLFCVVTSNTTKFIPNLENFHSFNFQYNQSENSKKVYQKGIDCGCQAFIISEDVFEKFLEDFYELHDISIQVFPEKHVLVYSELSEIDKKPLKNPAIDDLPHILFINLDLNSMKVKFSTTKFTGNNKESSSIYLITEIKINDGQEISSKLNGINLYPQKVHNLDGREIVLAIFNYLPYTIWKEVNDSNDEKVNSYEALQRTPLHIDGTETWVFLEFCKRINCSLLISLDEAGEWGEIFDNRTGNGIIGAVVERRAEVGVGALYSWYHESIFLSLSKFISRTGVTCITPKPRLRDPLGTPLLPFSLQLWIAVLISFIVGIISYKFLQKAESLIYQNSPNQTMTEISLNIIGIYVLQSVTLSMKSIGMFIFFMTVLILGLLLGNSYSSSLASVLTIPQYEKAIDTVEELAASGMEWGSTHDAWIFSILLATQPMILQLLSKFKTLSKENLEQRAIKKDLSFSIERLPYGHYAIGEYITEDTVYHYQTLTNDIYYELCVAMSTKTWPLMSQLDELILQIFESGIQKFVELDVVVKNSNNKIQLAVERSRHLETPGPTKLTPLHISGAFILLATGLCLSTLSFFIEIIYHRKNHGKVIRTRLNEA</sequence>
<dbReference type="Pfam" id="PF00060">
    <property type="entry name" value="Lig_chan"/>
    <property type="match status" value="1"/>
</dbReference>
<accession>A0A9J6C3T7</accession>
<evidence type="ECO:0000256" key="6">
    <source>
        <dbReference type="ARBA" id="ARBA00023136"/>
    </source>
</evidence>
<dbReference type="InterPro" id="IPR001320">
    <property type="entry name" value="Iontro_rcpt_C"/>
</dbReference>
<dbReference type="GO" id="GO:0050906">
    <property type="term" value="P:detection of stimulus involved in sensory perception"/>
    <property type="evidence" value="ECO:0007669"/>
    <property type="project" value="UniProtKB-ARBA"/>
</dbReference>
<feature type="domain" description="Ionotropic glutamate receptor C-terminal" evidence="10">
    <location>
        <begin position="335"/>
        <end position="602"/>
    </location>
</feature>
<gene>
    <name evidence="11" type="ORF">PVAND_006356</name>
</gene>
<name>A0A9J6C3T7_POLVA</name>
<reference evidence="11" key="1">
    <citation type="submission" date="2021-03" db="EMBL/GenBank/DDBJ databases">
        <title>Chromosome level genome of the anhydrobiotic midge Polypedilum vanderplanki.</title>
        <authorList>
            <person name="Yoshida Y."/>
            <person name="Kikawada T."/>
            <person name="Gusev O."/>
        </authorList>
    </citation>
    <scope>NUCLEOTIDE SEQUENCE</scope>
    <source>
        <strain evidence="11">NIAS01</strain>
        <tissue evidence="11">Whole body or cell culture</tissue>
    </source>
</reference>
<dbReference type="Proteomes" id="UP001107558">
    <property type="component" value="Chromosome 2"/>
</dbReference>
<evidence type="ECO:0000313" key="12">
    <source>
        <dbReference type="Proteomes" id="UP001107558"/>
    </source>
</evidence>
<comment type="subcellular location">
    <subcellularLocation>
        <location evidence="1">Cell membrane</location>
        <topology evidence="1">Multi-pass membrane protein</topology>
    </subcellularLocation>
</comment>
<comment type="similarity">
    <text evidence="2">Belongs to the glutamate-gated ion channel (TC 1.A.10.1) family.</text>
</comment>
<evidence type="ECO:0000256" key="2">
    <source>
        <dbReference type="ARBA" id="ARBA00008685"/>
    </source>
</evidence>
<evidence type="ECO:0000256" key="1">
    <source>
        <dbReference type="ARBA" id="ARBA00004651"/>
    </source>
</evidence>
<keyword evidence="7" id="KW-0675">Receptor</keyword>
<comment type="caution">
    <text evidence="11">The sequence shown here is derived from an EMBL/GenBank/DDBJ whole genome shotgun (WGS) entry which is preliminary data.</text>
</comment>
<keyword evidence="5 9" id="KW-1133">Transmembrane helix</keyword>
<keyword evidence="6 9" id="KW-0472">Membrane</keyword>
<keyword evidence="12" id="KW-1185">Reference proteome</keyword>
<dbReference type="PANTHER" id="PTHR42643:SF40">
    <property type="entry name" value="IONOTROPIC RECEPTOR 41A-RELATED"/>
    <property type="match status" value="1"/>
</dbReference>
<feature type="transmembrane region" description="Helical" evidence="9">
    <location>
        <begin position="335"/>
        <end position="355"/>
    </location>
</feature>
<evidence type="ECO:0000256" key="4">
    <source>
        <dbReference type="ARBA" id="ARBA00022692"/>
    </source>
</evidence>
<dbReference type="SUPFAM" id="SSF53850">
    <property type="entry name" value="Periplasmic binding protein-like II"/>
    <property type="match status" value="1"/>
</dbReference>
<dbReference type="GO" id="GO:0005886">
    <property type="term" value="C:plasma membrane"/>
    <property type="evidence" value="ECO:0007669"/>
    <property type="project" value="UniProtKB-SubCell"/>
</dbReference>
<feature type="transmembrane region" description="Helical" evidence="9">
    <location>
        <begin position="394"/>
        <end position="414"/>
    </location>
</feature>
<evidence type="ECO:0000256" key="8">
    <source>
        <dbReference type="ARBA" id="ARBA00023180"/>
    </source>
</evidence>
<evidence type="ECO:0000259" key="10">
    <source>
        <dbReference type="Pfam" id="PF00060"/>
    </source>
</evidence>
<dbReference type="InterPro" id="IPR052192">
    <property type="entry name" value="Insect_Ionotropic_Sensory_Rcpt"/>
</dbReference>
<proteinExistence type="inferred from homology"/>
<feature type="transmembrane region" description="Helical" evidence="9">
    <location>
        <begin position="594"/>
        <end position="615"/>
    </location>
</feature>
<protein>
    <recommendedName>
        <fullName evidence="10">Ionotropic glutamate receptor C-terminal domain-containing protein</fullName>
    </recommendedName>
</protein>
<evidence type="ECO:0000313" key="11">
    <source>
        <dbReference type="EMBL" id="KAG5676528.1"/>
    </source>
</evidence>
<dbReference type="AlphaFoldDB" id="A0A9J6C3T7"/>
<keyword evidence="8" id="KW-0325">Glycoprotein</keyword>
<dbReference type="EMBL" id="JADBJN010000002">
    <property type="protein sequence ID" value="KAG5676528.1"/>
    <property type="molecule type" value="Genomic_DNA"/>
</dbReference>
<dbReference type="PANTHER" id="PTHR42643">
    <property type="entry name" value="IONOTROPIC RECEPTOR 20A-RELATED"/>
    <property type="match status" value="1"/>
</dbReference>
<evidence type="ECO:0000256" key="7">
    <source>
        <dbReference type="ARBA" id="ARBA00023170"/>
    </source>
</evidence>
<evidence type="ECO:0000256" key="9">
    <source>
        <dbReference type="SAM" id="Phobius"/>
    </source>
</evidence>
<keyword evidence="3" id="KW-1003">Cell membrane</keyword>
<dbReference type="Gene3D" id="3.40.190.10">
    <property type="entry name" value="Periplasmic binding protein-like II"/>
    <property type="match status" value="1"/>
</dbReference>
<dbReference type="Gene3D" id="1.10.287.70">
    <property type="match status" value="1"/>
</dbReference>
<evidence type="ECO:0000256" key="5">
    <source>
        <dbReference type="ARBA" id="ARBA00022989"/>
    </source>
</evidence>
<keyword evidence="4 9" id="KW-0812">Transmembrane</keyword>
<dbReference type="GO" id="GO:0015276">
    <property type="term" value="F:ligand-gated monoatomic ion channel activity"/>
    <property type="evidence" value="ECO:0007669"/>
    <property type="project" value="InterPro"/>
</dbReference>
<evidence type="ECO:0000256" key="3">
    <source>
        <dbReference type="ARBA" id="ARBA00022475"/>
    </source>
</evidence>
<dbReference type="OrthoDB" id="8182981at2759"/>